<sequence>MYNGIGVQTTRGTGTNGYVTRNLSHINHSRKDNKPTYDYNDTSLLGGFESSLVKKPNKDILDHNRKRNIEVKCLELQEELEEEGGLTAEEIETKVSEYRKELMDKAGLSKQEEVQPSMSGSHEVAEANEAKNSKMRDAFGIKNDFTEGSSFNEEHQKQRREEEKTAREEKYKEKQLRSYEHGKENLFLKCNVLLM</sequence>
<keyword evidence="6" id="KW-0539">Nucleus</keyword>
<evidence type="ECO:0000256" key="6">
    <source>
        <dbReference type="ARBA" id="ARBA00023242"/>
    </source>
</evidence>
<keyword evidence="5" id="KW-0508">mRNA splicing</keyword>
<dbReference type="InterPro" id="IPR051372">
    <property type="entry name" value="CWC21"/>
</dbReference>
<dbReference type="CDD" id="cd21373">
    <property type="entry name" value="cwf21_SRRM2-like"/>
    <property type="match status" value="1"/>
</dbReference>
<keyword evidence="10" id="KW-1185">Reference proteome</keyword>
<dbReference type="PANTHER" id="PTHR36562">
    <property type="entry name" value="SERINE/ARGININE REPETITIVE MATRIX 2"/>
    <property type="match status" value="1"/>
</dbReference>
<dbReference type="AlphaFoldDB" id="A0A7M5XI25"/>
<evidence type="ECO:0000256" key="7">
    <source>
        <dbReference type="SAM" id="MobiDB-lite"/>
    </source>
</evidence>
<dbReference type="Proteomes" id="UP000594262">
    <property type="component" value="Unplaced"/>
</dbReference>
<dbReference type="Pfam" id="PF08312">
    <property type="entry name" value="cwf21"/>
    <property type="match status" value="1"/>
</dbReference>
<evidence type="ECO:0000259" key="8">
    <source>
        <dbReference type="SMART" id="SM01115"/>
    </source>
</evidence>
<feature type="region of interest" description="Disordered" evidence="7">
    <location>
        <begin position="107"/>
        <end position="176"/>
    </location>
</feature>
<evidence type="ECO:0000256" key="3">
    <source>
        <dbReference type="ARBA" id="ARBA00022664"/>
    </source>
</evidence>
<name>A0A7M5XI25_9CNID</name>
<evidence type="ECO:0000313" key="10">
    <source>
        <dbReference type="Proteomes" id="UP000594262"/>
    </source>
</evidence>
<accession>A0A7M5XI25</accession>
<dbReference type="InterPro" id="IPR013170">
    <property type="entry name" value="mRNA_splic_Cwf21_dom"/>
</dbReference>
<dbReference type="Gene3D" id="6.10.140.420">
    <property type="match status" value="1"/>
</dbReference>
<evidence type="ECO:0000256" key="4">
    <source>
        <dbReference type="ARBA" id="ARBA00022728"/>
    </source>
</evidence>
<keyword evidence="4" id="KW-0747">Spliceosome</keyword>
<dbReference type="PANTHER" id="PTHR36562:SF5">
    <property type="entry name" value="SERINE_ARGININE REPETITIVE MATRIX 2"/>
    <property type="match status" value="1"/>
</dbReference>
<evidence type="ECO:0000256" key="1">
    <source>
        <dbReference type="ARBA" id="ARBA00004123"/>
    </source>
</evidence>
<evidence type="ECO:0000256" key="5">
    <source>
        <dbReference type="ARBA" id="ARBA00023187"/>
    </source>
</evidence>
<dbReference type="GO" id="GO:0005681">
    <property type="term" value="C:spliceosomal complex"/>
    <property type="evidence" value="ECO:0007669"/>
    <property type="project" value="UniProtKB-KW"/>
</dbReference>
<proteinExistence type="inferred from homology"/>
<dbReference type="GO" id="GO:0008380">
    <property type="term" value="P:RNA splicing"/>
    <property type="evidence" value="ECO:0007669"/>
    <property type="project" value="UniProtKB-KW"/>
</dbReference>
<keyword evidence="3" id="KW-0507">mRNA processing</keyword>
<comment type="subcellular location">
    <subcellularLocation>
        <location evidence="1">Nucleus</location>
    </subcellularLocation>
</comment>
<dbReference type="OrthoDB" id="10267305at2759"/>
<feature type="domain" description="CWF21" evidence="8">
    <location>
        <begin position="61"/>
        <end position="107"/>
    </location>
</feature>
<evidence type="ECO:0000256" key="2">
    <source>
        <dbReference type="ARBA" id="ARBA00005954"/>
    </source>
</evidence>
<comment type="similarity">
    <text evidence="2">Belongs to the CWC21 family.</text>
</comment>
<feature type="compositionally biased region" description="Basic and acidic residues" evidence="7">
    <location>
        <begin position="123"/>
        <end position="139"/>
    </location>
</feature>
<evidence type="ECO:0000313" key="9">
    <source>
        <dbReference type="EnsemblMetazoa" id="CLYHEMP023619.2"/>
    </source>
</evidence>
<organism evidence="9 10">
    <name type="scientific">Clytia hemisphaerica</name>
    <dbReference type="NCBI Taxonomy" id="252671"/>
    <lineage>
        <taxon>Eukaryota</taxon>
        <taxon>Metazoa</taxon>
        <taxon>Cnidaria</taxon>
        <taxon>Hydrozoa</taxon>
        <taxon>Hydroidolina</taxon>
        <taxon>Leptothecata</taxon>
        <taxon>Obeliida</taxon>
        <taxon>Clytiidae</taxon>
        <taxon>Clytia</taxon>
    </lineage>
</organism>
<dbReference type="GO" id="GO:0006397">
    <property type="term" value="P:mRNA processing"/>
    <property type="evidence" value="ECO:0007669"/>
    <property type="project" value="UniProtKB-KW"/>
</dbReference>
<feature type="compositionally biased region" description="Basic and acidic residues" evidence="7">
    <location>
        <begin position="152"/>
        <end position="176"/>
    </location>
</feature>
<protein>
    <recommendedName>
        <fullName evidence="8">CWF21 domain-containing protein</fullName>
    </recommendedName>
</protein>
<dbReference type="EnsemblMetazoa" id="CLYHEMT023619.2">
    <property type="protein sequence ID" value="CLYHEMP023619.2"/>
    <property type="gene ID" value="CLYHEMG023619"/>
</dbReference>
<dbReference type="SMART" id="SM01115">
    <property type="entry name" value="cwf21"/>
    <property type="match status" value="1"/>
</dbReference>
<reference evidence="9" key="1">
    <citation type="submission" date="2021-01" db="UniProtKB">
        <authorList>
            <consortium name="EnsemblMetazoa"/>
        </authorList>
    </citation>
    <scope>IDENTIFICATION</scope>
</reference>